<dbReference type="Pfam" id="PF00941">
    <property type="entry name" value="FAD_binding_5"/>
    <property type="match status" value="1"/>
</dbReference>
<dbReference type="Proteomes" id="UP000054903">
    <property type="component" value="Unassembled WGS sequence"/>
</dbReference>
<dbReference type="Pfam" id="PF03450">
    <property type="entry name" value="CO_deh_flav_C"/>
    <property type="match status" value="1"/>
</dbReference>
<sequence length="335" mass="36026">MDTFQLSRARDMRDAINAGALAHTAQQGAEVRFLAGGTTLLDLMKLNVERPMRVVDISRLPLDEIEETGDGGVRIGATSRNSDLAHHPLIQARYAVLSQAVLAGASVQLRNMATTAGNLLQRTRCVYFRDTTSPCNKREPGSGCSAMQGFNRMMAILGTSESCIASNPSDMCVALQALEATIHVEGTGGKRAIPIDEFYLLPGTTPDRENVLDAGDLVTHVTLPPPVEGARSAYLKLRDRASYEFALASAGIVIGVKEGRIAHARVGLGGVGTKPWRSREAEQELLNATPDEATFRRAADAALADAKPQSENGFKVELSRRCIVHTLKMVTTQTS</sequence>
<evidence type="ECO:0000256" key="1">
    <source>
        <dbReference type="ARBA" id="ARBA00022827"/>
    </source>
</evidence>
<dbReference type="STRING" id="1777138.AWB77_01271"/>
<dbReference type="SMART" id="SM01092">
    <property type="entry name" value="CO_deh_flav_C"/>
    <property type="match status" value="1"/>
</dbReference>
<dbReference type="GO" id="GO:0016491">
    <property type="term" value="F:oxidoreductase activity"/>
    <property type="evidence" value="ECO:0007669"/>
    <property type="project" value="InterPro"/>
</dbReference>
<protein>
    <submittedName>
        <fullName evidence="3">Molybdopterin dehydrogenase FAD-binding protein</fullName>
    </submittedName>
</protein>
<evidence type="ECO:0000313" key="4">
    <source>
        <dbReference type="Proteomes" id="UP000054903"/>
    </source>
</evidence>
<dbReference type="RefSeq" id="WP_061133519.1">
    <property type="nucleotide sequence ID" value="NZ_FCNX02000002.1"/>
</dbReference>
<dbReference type="GO" id="GO:0071949">
    <property type="term" value="F:FAD binding"/>
    <property type="evidence" value="ECO:0007669"/>
    <property type="project" value="InterPro"/>
</dbReference>
<evidence type="ECO:0000313" key="3">
    <source>
        <dbReference type="EMBL" id="SAK50844.1"/>
    </source>
</evidence>
<dbReference type="EMBL" id="FCNX02000002">
    <property type="protein sequence ID" value="SAK50844.1"/>
    <property type="molecule type" value="Genomic_DNA"/>
</dbReference>
<accession>A0A157ZZ68</accession>
<organism evidence="3 4">
    <name type="scientific">Caballeronia fortuita</name>
    <dbReference type="NCBI Taxonomy" id="1777138"/>
    <lineage>
        <taxon>Bacteria</taxon>
        <taxon>Pseudomonadati</taxon>
        <taxon>Pseudomonadota</taxon>
        <taxon>Betaproteobacteria</taxon>
        <taxon>Burkholderiales</taxon>
        <taxon>Burkholderiaceae</taxon>
        <taxon>Caballeronia</taxon>
    </lineage>
</organism>
<dbReference type="Gene3D" id="3.30.465.10">
    <property type="match status" value="2"/>
</dbReference>
<dbReference type="Gene3D" id="3.30.43.10">
    <property type="entry name" value="Uridine Diphospho-n-acetylenolpyruvylglucosamine Reductase, domain 2"/>
    <property type="match status" value="1"/>
</dbReference>
<feature type="domain" description="FAD-binding PCMH-type" evidence="2">
    <location>
        <begin position="1"/>
        <end position="228"/>
    </location>
</feature>
<dbReference type="InterPro" id="IPR016167">
    <property type="entry name" value="FAD-bd_PCMH_sub1"/>
</dbReference>
<dbReference type="InterPro" id="IPR036683">
    <property type="entry name" value="CO_DH_flav_C_dom_sf"/>
</dbReference>
<name>A0A157ZZ68_9BURK</name>
<gene>
    <name evidence="3" type="ORF">AWB77_01271</name>
</gene>
<proteinExistence type="predicted"/>
<dbReference type="Gene3D" id="3.30.390.50">
    <property type="entry name" value="CO dehydrogenase flavoprotein, C-terminal domain"/>
    <property type="match status" value="1"/>
</dbReference>
<reference evidence="3" key="1">
    <citation type="submission" date="2016-01" db="EMBL/GenBank/DDBJ databases">
        <authorList>
            <person name="Peeters C."/>
        </authorList>
    </citation>
    <scope>NUCLEOTIDE SEQUENCE</scope>
    <source>
        <strain evidence="3">LMG 29320</strain>
    </source>
</reference>
<keyword evidence="4" id="KW-1185">Reference proteome</keyword>
<keyword evidence="1" id="KW-0274">FAD</keyword>
<dbReference type="InterPro" id="IPR005107">
    <property type="entry name" value="CO_DH_flav_C"/>
</dbReference>
<keyword evidence="1" id="KW-0285">Flavoprotein</keyword>
<dbReference type="SUPFAM" id="SSF56176">
    <property type="entry name" value="FAD-binding/transporter-associated domain-like"/>
    <property type="match status" value="1"/>
</dbReference>
<dbReference type="InterPro" id="IPR016166">
    <property type="entry name" value="FAD-bd_PCMH"/>
</dbReference>
<dbReference type="PANTHER" id="PTHR42659:SF1">
    <property type="entry name" value="OXIDOREDUCTASE"/>
    <property type="match status" value="1"/>
</dbReference>
<dbReference type="PANTHER" id="PTHR42659">
    <property type="entry name" value="XANTHINE DEHYDROGENASE SUBUNIT C-RELATED"/>
    <property type="match status" value="1"/>
</dbReference>
<dbReference type="SUPFAM" id="SSF55447">
    <property type="entry name" value="CO dehydrogenase flavoprotein C-terminal domain-like"/>
    <property type="match status" value="1"/>
</dbReference>
<dbReference type="AlphaFoldDB" id="A0A157ZZ68"/>
<dbReference type="InterPro" id="IPR002346">
    <property type="entry name" value="Mopterin_DH_FAD-bd"/>
</dbReference>
<dbReference type="InterPro" id="IPR016169">
    <property type="entry name" value="FAD-bd_PCMH_sub2"/>
</dbReference>
<comment type="caution">
    <text evidence="3">The sequence shown here is derived from an EMBL/GenBank/DDBJ whole genome shotgun (WGS) entry which is preliminary data.</text>
</comment>
<dbReference type="OrthoDB" id="9814706at2"/>
<dbReference type="InterPro" id="IPR036318">
    <property type="entry name" value="FAD-bd_PCMH-like_sf"/>
</dbReference>
<dbReference type="InterPro" id="IPR051312">
    <property type="entry name" value="Diverse_Substr_Oxidored"/>
</dbReference>
<dbReference type="PROSITE" id="PS51387">
    <property type="entry name" value="FAD_PCMH"/>
    <property type="match status" value="1"/>
</dbReference>
<evidence type="ECO:0000259" key="2">
    <source>
        <dbReference type="PROSITE" id="PS51387"/>
    </source>
</evidence>